<reference evidence="3" key="1">
    <citation type="submission" date="2017-02" db="UniProtKB">
        <authorList>
            <consortium name="WormBaseParasite"/>
        </authorList>
    </citation>
    <scope>IDENTIFICATION</scope>
</reference>
<protein>
    <submittedName>
        <fullName evidence="3">Astacin domain-containing protein</fullName>
    </submittedName>
</protein>
<evidence type="ECO:0000313" key="2">
    <source>
        <dbReference type="Proteomes" id="UP000046392"/>
    </source>
</evidence>
<dbReference type="AlphaFoldDB" id="A0A0N5C3S9"/>
<keyword evidence="2" id="KW-1185">Reference proteome</keyword>
<keyword evidence="1" id="KW-0732">Signal</keyword>
<feature type="signal peptide" evidence="1">
    <location>
        <begin position="1"/>
        <end position="30"/>
    </location>
</feature>
<feature type="chain" id="PRO_5005895307" evidence="1">
    <location>
        <begin position="31"/>
        <end position="98"/>
    </location>
</feature>
<proteinExistence type="predicted"/>
<dbReference type="WBParaSite" id="SPAL_0001261600.1">
    <property type="protein sequence ID" value="SPAL_0001261600.1"/>
    <property type="gene ID" value="SPAL_0001261600"/>
</dbReference>
<dbReference type="Proteomes" id="UP000046392">
    <property type="component" value="Unplaced"/>
</dbReference>
<name>A0A0N5C3S9_STREA</name>
<evidence type="ECO:0000313" key="3">
    <source>
        <dbReference type="WBParaSite" id="SPAL_0001261600.1"/>
    </source>
</evidence>
<organism evidence="2 3">
    <name type="scientific">Strongyloides papillosus</name>
    <name type="common">Intestinal threadworm</name>
    <dbReference type="NCBI Taxonomy" id="174720"/>
    <lineage>
        <taxon>Eukaryota</taxon>
        <taxon>Metazoa</taxon>
        <taxon>Ecdysozoa</taxon>
        <taxon>Nematoda</taxon>
        <taxon>Chromadorea</taxon>
        <taxon>Rhabditida</taxon>
        <taxon>Tylenchina</taxon>
        <taxon>Panagrolaimomorpha</taxon>
        <taxon>Strongyloidoidea</taxon>
        <taxon>Strongyloididae</taxon>
        <taxon>Strongyloides</taxon>
    </lineage>
</organism>
<accession>A0A0N5C3S9</accession>
<sequence length="98" mass="11823">MAFGFRKTFLNLFVILFTIQILQFTIEIDAYSFQRPIYVFNNKNKVNQNDYGYLPQNLNENKFFSNDMQSKIMFKRMTPCYYSPIQCLVKKSIKEDYI</sequence>
<evidence type="ECO:0000256" key="1">
    <source>
        <dbReference type="SAM" id="SignalP"/>
    </source>
</evidence>